<evidence type="ECO:0000313" key="2">
    <source>
        <dbReference type="Proteomes" id="UP000567885"/>
    </source>
</evidence>
<organism evidence="1 2">
    <name type="scientific">Fusarium heterosporum</name>
    <dbReference type="NCBI Taxonomy" id="42747"/>
    <lineage>
        <taxon>Eukaryota</taxon>
        <taxon>Fungi</taxon>
        <taxon>Dikarya</taxon>
        <taxon>Ascomycota</taxon>
        <taxon>Pezizomycotina</taxon>
        <taxon>Sordariomycetes</taxon>
        <taxon>Hypocreomycetidae</taxon>
        <taxon>Hypocreales</taxon>
        <taxon>Nectriaceae</taxon>
        <taxon>Fusarium</taxon>
        <taxon>Fusarium heterosporum species complex</taxon>
    </lineage>
</organism>
<evidence type="ECO:0000313" key="1">
    <source>
        <dbReference type="EMBL" id="KAF5662688.1"/>
    </source>
</evidence>
<name>A0A8H5WLP1_FUSHE</name>
<dbReference type="Proteomes" id="UP000567885">
    <property type="component" value="Unassembled WGS sequence"/>
</dbReference>
<comment type="caution">
    <text evidence="1">The sequence shown here is derived from an EMBL/GenBank/DDBJ whole genome shotgun (WGS) entry which is preliminary data.</text>
</comment>
<accession>A0A8H5WLP1</accession>
<sequence>MSQLGTIEVLGNQHRQDFEQALKRVLETQVAEQTFAEIIDGLPTHDSYSEFHWPQDGHPATQHHELCPATSSILRNHSRLQGIPSKIARTTGGVMPPDCSKWIDAPRDMNRWNSFRHPSAFCHAFYTDLEQYPNGVADVAGYWAEAKIFGGVLVFDRGESETECKELYLHAGRWGGPYTLFPLTTDQFQSVIDFLLSSPLPSESQNGPFPLRASSKNRWRWDDWDAIARYHIFRDKYERKYQSTKPPPDWRSSVDWPEIADDLYLIDAMHENWNGNPVDKDEIRAALERLKQITPSSPCWENRETRHSWSNSLFE</sequence>
<gene>
    <name evidence="1" type="ORF">FHETE_7794</name>
</gene>
<dbReference type="AlphaFoldDB" id="A0A8H5WLP1"/>
<reference evidence="1 2" key="1">
    <citation type="submission" date="2020-05" db="EMBL/GenBank/DDBJ databases">
        <title>Identification and distribution of gene clusters putatively required for synthesis of sphingolipid metabolism inhibitors in phylogenetically diverse species of the filamentous fungus Fusarium.</title>
        <authorList>
            <person name="Kim H.-S."/>
            <person name="Busman M."/>
            <person name="Brown D.W."/>
            <person name="Divon H."/>
            <person name="Uhlig S."/>
            <person name="Proctor R.H."/>
        </authorList>
    </citation>
    <scope>NUCLEOTIDE SEQUENCE [LARGE SCALE GENOMIC DNA]</scope>
    <source>
        <strain evidence="1 2">NRRL 20693</strain>
    </source>
</reference>
<proteinExistence type="predicted"/>
<protein>
    <submittedName>
        <fullName evidence="1">Uncharacterized protein</fullName>
    </submittedName>
</protein>
<keyword evidence="2" id="KW-1185">Reference proteome</keyword>
<dbReference type="OrthoDB" id="5346581at2759"/>
<dbReference type="EMBL" id="JAAGWQ010000159">
    <property type="protein sequence ID" value="KAF5662688.1"/>
    <property type="molecule type" value="Genomic_DNA"/>
</dbReference>